<dbReference type="AlphaFoldDB" id="A0A149TLW3"/>
<dbReference type="EMBL" id="LHZR01000089">
    <property type="protein sequence ID" value="KXV49890.1"/>
    <property type="molecule type" value="Genomic_DNA"/>
</dbReference>
<protein>
    <submittedName>
        <fullName evidence="1">Uncharacterized protein</fullName>
    </submittedName>
</protein>
<evidence type="ECO:0000313" key="1">
    <source>
        <dbReference type="EMBL" id="KXV49890.1"/>
    </source>
</evidence>
<dbReference type="Proteomes" id="UP000075636">
    <property type="component" value="Unassembled WGS sequence"/>
</dbReference>
<sequence>MEGDMPTFTLFAVPAVSTRDLISCSPLSRYRKTQIEAQGLAGIRAAVQSYGDRFRADYPSASFLVSISIERGQRKPSGFDAANRGGSLGTERWVNAVPEDMECSAYLDRIDDTLPDGERA</sequence>
<dbReference type="PATRIC" id="fig|318683.6.peg.1704"/>
<proteinExistence type="predicted"/>
<organism evidence="1 2">
    <name type="scientific">Gluconobacter albidus</name>
    <dbReference type="NCBI Taxonomy" id="318683"/>
    <lineage>
        <taxon>Bacteria</taxon>
        <taxon>Pseudomonadati</taxon>
        <taxon>Pseudomonadota</taxon>
        <taxon>Alphaproteobacteria</taxon>
        <taxon>Acetobacterales</taxon>
        <taxon>Acetobacteraceae</taxon>
        <taxon>Gluconobacter</taxon>
    </lineage>
</organism>
<evidence type="ECO:0000313" key="2">
    <source>
        <dbReference type="Proteomes" id="UP000075636"/>
    </source>
</evidence>
<reference evidence="1 2" key="1">
    <citation type="submission" date="2015-06" db="EMBL/GenBank/DDBJ databases">
        <title>Improved classification and identification of acetic acid bacteria using matrix-assisted laser desorption/ionization time-of-flight mass spectrometry; Gluconobacter nephelii and Gluconobacter uchimurae are later heterotypic synonyms of Gluconobacter japonicus and Gluconobacter oxydans, respectively.</title>
        <authorList>
            <person name="Li L."/>
            <person name="Cleenwerck I."/>
            <person name="De Vuyst L."/>
            <person name="Vandamme P."/>
        </authorList>
    </citation>
    <scope>NUCLEOTIDE SEQUENCE [LARGE SCALE GENOMIC DNA]</scope>
    <source>
        <strain evidence="1 2">LMG 1768</strain>
    </source>
</reference>
<comment type="caution">
    <text evidence="1">The sequence shown here is derived from an EMBL/GenBank/DDBJ whole genome shotgun (WGS) entry which is preliminary data.</text>
</comment>
<name>A0A149TLW3_9PROT</name>
<accession>A0A149TLW3</accession>
<gene>
    <name evidence="1" type="ORF">AD945_03210</name>
</gene>